<dbReference type="RefSeq" id="WP_327597399.1">
    <property type="nucleotide sequence ID" value="NZ_JAYXHS010000001.1"/>
</dbReference>
<feature type="region of interest" description="Disordered" evidence="1">
    <location>
        <begin position="24"/>
        <end position="63"/>
    </location>
</feature>
<feature type="compositionally biased region" description="Basic and acidic residues" evidence="1">
    <location>
        <begin position="54"/>
        <end position="63"/>
    </location>
</feature>
<dbReference type="Proteomes" id="UP001331561">
    <property type="component" value="Unassembled WGS sequence"/>
</dbReference>
<evidence type="ECO:0000313" key="3">
    <source>
        <dbReference type="Proteomes" id="UP001331561"/>
    </source>
</evidence>
<gene>
    <name evidence="2" type="ORF">VVD49_01725</name>
</gene>
<protein>
    <submittedName>
        <fullName evidence="2">Uncharacterized protein</fullName>
    </submittedName>
</protein>
<dbReference type="EMBL" id="JAYXHS010000001">
    <property type="protein sequence ID" value="MEC5384420.1"/>
    <property type="molecule type" value="Genomic_DNA"/>
</dbReference>
<proteinExistence type="predicted"/>
<feature type="compositionally biased region" description="Acidic residues" evidence="1">
    <location>
        <begin position="44"/>
        <end position="53"/>
    </location>
</feature>
<keyword evidence="3" id="KW-1185">Reference proteome</keyword>
<evidence type="ECO:0000256" key="1">
    <source>
        <dbReference type="SAM" id="MobiDB-lite"/>
    </source>
</evidence>
<organism evidence="2 3">
    <name type="scientific">Uliginosibacterium silvisoli</name>
    <dbReference type="NCBI Taxonomy" id="3114758"/>
    <lineage>
        <taxon>Bacteria</taxon>
        <taxon>Pseudomonadati</taxon>
        <taxon>Pseudomonadota</taxon>
        <taxon>Betaproteobacteria</taxon>
        <taxon>Rhodocyclales</taxon>
        <taxon>Zoogloeaceae</taxon>
        <taxon>Uliginosibacterium</taxon>
    </lineage>
</organism>
<sequence>MQQMSKQPAPQEFVYLLHAAVKPPANSSAEVPDLSDTEEGKESVEDEEDEEDDGGLKEINFDD</sequence>
<accession>A0ABU6K004</accession>
<evidence type="ECO:0000313" key="2">
    <source>
        <dbReference type="EMBL" id="MEC5384420.1"/>
    </source>
</evidence>
<reference evidence="2 3" key="1">
    <citation type="submission" date="2024-01" db="EMBL/GenBank/DDBJ databases">
        <title>Uliginosibacterium soil sp. nov.</title>
        <authorList>
            <person name="Lv Y."/>
        </authorList>
    </citation>
    <scope>NUCLEOTIDE SEQUENCE [LARGE SCALE GENOMIC DNA]</scope>
    <source>
        <strain evidence="2 3">H3</strain>
    </source>
</reference>
<comment type="caution">
    <text evidence="2">The sequence shown here is derived from an EMBL/GenBank/DDBJ whole genome shotgun (WGS) entry which is preliminary data.</text>
</comment>
<name>A0ABU6K004_9RHOO</name>